<keyword evidence="7" id="KW-1185">Reference proteome</keyword>
<dbReference type="KEGG" id="tnl:113504246"/>
<feature type="transmembrane region" description="Helical" evidence="5">
    <location>
        <begin position="236"/>
        <end position="254"/>
    </location>
</feature>
<feature type="transmembrane region" description="Helical" evidence="5">
    <location>
        <begin position="387"/>
        <end position="410"/>
    </location>
</feature>
<feature type="transmembrane region" description="Helical" evidence="5">
    <location>
        <begin position="205"/>
        <end position="224"/>
    </location>
</feature>
<dbReference type="OrthoDB" id="1684102at2759"/>
<evidence type="ECO:0000313" key="7">
    <source>
        <dbReference type="Proteomes" id="UP000322000"/>
    </source>
</evidence>
<dbReference type="GO" id="GO:0005774">
    <property type="term" value="C:vacuolar membrane"/>
    <property type="evidence" value="ECO:0007669"/>
    <property type="project" value="TreeGrafter"/>
</dbReference>
<dbReference type="AlphaFoldDB" id="A0A7E5WQ02"/>
<proteinExistence type="predicted"/>
<dbReference type="Proteomes" id="UP000322000">
    <property type="component" value="Chromosome 21"/>
</dbReference>
<feature type="transmembrane region" description="Helical" evidence="5">
    <location>
        <begin position="165"/>
        <end position="189"/>
    </location>
</feature>
<keyword evidence="3 5" id="KW-1133">Transmembrane helix</keyword>
<dbReference type="InParanoid" id="A0A7E5WQ02"/>
<evidence type="ECO:0000259" key="6">
    <source>
        <dbReference type="Pfam" id="PF01490"/>
    </source>
</evidence>
<evidence type="ECO:0000256" key="2">
    <source>
        <dbReference type="ARBA" id="ARBA00022692"/>
    </source>
</evidence>
<feature type="transmembrane region" description="Helical" evidence="5">
    <location>
        <begin position="304"/>
        <end position="329"/>
    </location>
</feature>
<evidence type="ECO:0000256" key="1">
    <source>
        <dbReference type="ARBA" id="ARBA00004141"/>
    </source>
</evidence>
<accession>A0A7E5WQ02</accession>
<feature type="transmembrane region" description="Helical" evidence="5">
    <location>
        <begin position="416"/>
        <end position="436"/>
    </location>
</feature>
<protein>
    <submittedName>
        <fullName evidence="8">Proton-coupled amino acid transporter-like protein CG1139 isoform X1</fullName>
    </submittedName>
</protein>
<feature type="transmembrane region" description="Helical" evidence="5">
    <location>
        <begin position="104"/>
        <end position="130"/>
    </location>
</feature>
<dbReference type="GeneID" id="113504246"/>
<evidence type="ECO:0000256" key="3">
    <source>
        <dbReference type="ARBA" id="ARBA00022989"/>
    </source>
</evidence>
<dbReference type="PANTHER" id="PTHR22950">
    <property type="entry name" value="AMINO ACID TRANSPORTER"/>
    <property type="match status" value="1"/>
</dbReference>
<evidence type="ECO:0000256" key="4">
    <source>
        <dbReference type="ARBA" id="ARBA00023136"/>
    </source>
</evidence>
<dbReference type="GO" id="GO:0015179">
    <property type="term" value="F:L-amino acid transmembrane transporter activity"/>
    <property type="evidence" value="ECO:0007669"/>
    <property type="project" value="TreeGrafter"/>
</dbReference>
<feature type="transmembrane region" description="Helical" evidence="5">
    <location>
        <begin position="457"/>
        <end position="475"/>
    </location>
</feature>
<sequence>MILSKNIFQYMVGMVDLIGGGEFSLSWYCLHGLHGPHSPSSIDSIIVIITTYLFYVAGENEENYDPHAHRKVPKPTTYGETMMHMLKGSMGAGMLAMPDAVRRMGIIMGAIGIISIGLFSTYCIQLLVYAEYKVCKKMKRGYVKFPKGMKVAIQSGPECMRWSGVLFYQLVDIFLIMWQIGVCAIYFVFVSENVKQVLDFYGIEYSVRFLICCCFPILLVLSWVKDLKFLSPISSFSNVLIGLGLILVFFYLIQEELIVDDEKYRSQGIEEFPVFVGITLFALEAVGVVLALEYNMEKPKEFTGLFGLFSIGMFIIVSIFASLGVLGYLKYGQDIRASITLNLPYDEKKAQAAKLAFAAALFLSFPLQNFVAYHIIWQKTRKRIKSFVFIIDSCLRFGLVLIPFSMAVAAPSLGPFMGLIGALSLTMVAIVFPGIMDLCLHWPKNFGLCYYKFTRDVLIIIVGTFSMVSGVYTSLLEIYEHMNEQQPVPAPGEE</sequence>
<evidence type="ECO:0000256" key="5">
    <source>
        <dbReference type="SAM" id="Phobius"/>
    </source>
</evidence>
<name>A0A7E5WQ02_TRINI</name>
<dbReference type="InterPro" id="IPR013057">
    <property type="entry name" value="AA_transpt_TM"/>
</dbReference>
<evidence type="ECO:0000313" key="8">
    <source>
        <dbReference type="RefSeq" id="XP_026742241.1"/>
    </source>
</evidence>
<comment type="subcellular location">
    <subcellularLocation>
        <location evidence="1">Membrane</location>
        <topology evidence="1">Multi-pass membrane protein</topology>
    </subcellularLocation>
</comment>
<reference evidence="8" key="1">
    <citation type="submission" date="2025-08" db="UniProtKB">
        <authorList>
            <consortium name="RefSeq"/>
        </authorList>
    </citation>
    <scope>IDENTIFICATION</scope>
</reference>
<dbReference type="PANTHER" id="PTHR22950:SF340">
    <property type="entry name" value="AMINO ACID TRANSPORTER TRANSMEMBRANE DOMAIN-CONTAINING PROTEIN-RELATED"/>
    <property type="match status" value="1"/>
</dbReference>
<feature type="transmembrane region" description="Helical" evidence="5">
    <location>
        <begin position="355"/>
        <end position="375"/>
    </location>
</feature>
<organism evidence="7 8">
    <name type="scientific">Trichoplusia ni</name>
    <name type="common">Cabbage looper</name>
    <dbReference type="NCBI Taxonomy" id="7111"/>
    <lineage>
        <taxon>Eukaryota</taxon>
        <taxon>Metazoa</taxon>
        <taxon>Ecdysozoa</taxon>
        <taxon>Arthropoda</taxon>
        <taxon>Hexapoda</taxon>
        <taxon>Insecta</taxon>
        <taxon>Pterygota</taxon>
        <taxon>Neoptera</taxon>
        <taxon>Endopterygota</taxon>
        <taxon>Lepidoptera</taxon>
        <taxon>Glossata</taxon>
        <taxon>Ditrysia</taxon>
        <taxon>Noctuoidea</taxon>
        <taxon>Noctuidae</taxon>
        <taxon>Plusiinae</taxon>
        <taxon>Trichoplusia</taxon>
    </lineage>
</organism>
<gene>
    <name evidence="8" type="primary">LOC113504246</name>
</gene>
<dbReference type="RefSeq" id="XP_026742241.1">
    <property type="nucleotide sequence ID" value="XM_026886440.1"/>
</dbReference>
<dbReference type="Pfam" id="PF01490">
    <property type="entry name" value="Aa_trans"/>
    <property type="match status" value="1"/>
</dbReference>
<keyword evidence="4 5" id="KW-0472">Membrane</keyword>
<feature type="transmembrane region" description="Helical" evidence="5">
    <location>
        <begin position="274"/>
        <end position="292"/>
    </location>
</feature>
<feature type="domain" description="Amino acid transporter transmembrane" evidence="6">
    <location>
        <begin position="76"/>
        <end position="474"/>
    </location>
</feature>
<keyword evidence="2 5" id="KW-0812">Transmembrane</keyword>